<proteinExistence type="predicted"/>
<keyword evidence="3" id="KW-1185">Reference proteome</keyword>
<feature type="transmembrane region" description="Helical" evidence="1">
    <location>
        <begin position="60"/>
        <end position="80"/>
    </location>
</feature>
<dbReference type="EMBL" id="CP130319">
    <property type="protein sequence ID" value="WNR45499.1"/>
    <property type="molecule type" value="Genomic_DNA"/>
</dbReference>
<accession>A0AA96RLJ9</accession>
<evidence type="ECO:0000313" key="3">
    <source>
        <dbReference type="Proteomes" id="UP001304650"/>
    </source>
</evidence>
<dbReference type="KEGG" id="proo:MJB10_05075"/>
<keyword evidence="1" id="KW-0812">Transmembrane</keyword>
<dbReference type="RefSeq" id="WP_314802299.1">
    <property type="nucleotide sequence ID" value="NZ_CP130319.1"/>
</dbReference>
<keyword evidence="1" id="KW-0472">Membrane</keyword>
<evidence type="ECO:0000313" key="2">
    <source>
        <dbReference type="EMBL" id="WNR45499.1"/>
    </source>
</evidence>
<organism evidence="2 3">
    <name type="scientific">Paenibacillus roseopurpureus</name>
    <dbReference type="NCBI Taxonomy" id="2918901"/>
    <lineage>
        <taxon>Bacteria</taxon>
        <taxon>Bacillati</taxon>
        <taxon>Bacillota</taxon>
        <taxon>Bacilli</taxon>
        <taxon>Bacillales</taxon>
        <taxon>Paenibacillaceae</taxon>
        <taxon>Paenibacillus</taxon>
    </lineage>
</organism>
<evidence type="ECO:0000256" key="1">
    <source>
        <dbReference type="SAM" id="Phobius"/>
    </source>
</evidence>
<dbReference type="Proteomes" id="UP001304650">
    <property type="component" value="Chromosome"/>
</dbReference>
<gene>
    <name evidence="2" type="ORF">MJB10_05075</name>
</gene>
<protein>
    <submittedName>
        <fullName evidence="2">Uncharacterized protein</fullName>
    </submittedName>
</protein>
<reference evidence="2" key="1">
    <citation type="submission" date="2022-02" db="EMBL/GenBank/DDBJ databases">
        <title>Paenibacillus sp. MBLB1832 Whole Genome Shotgun Sequencing.</title>
        <authorList>
            <person name="Hwang C.Y."/>
            <person name="Cho E.-S."/>
            <person name="Seo M.-J."/>
        </authorList>
    </citation>
    <scope>NUCLEOTIDE SEQUENCE</scope>
    <source>
        <strain evidence="2">MBLB1832</strain>
    </source>
</reference>
<name>A0AA96RLJ9_9BACL</name>
<keyword evidence="1" id="KW-1133">Transmembrane helix</keyword>
<sequence>MTLKRQADMQLTQYLNKLMEEMPLSEPSPGLTDRIMHSLQEDKAVSSLIVNTQPSINRGWMNGAIAIAATVLFIQTGLIGRIMHISAGISELTGYIQNLSQYL</sequence>
<dbReference type="AlphaFoldDB" id="A0AA96RLJ9"/>